<dbReference type="AlphaFoldDB" id="A0A3B0VUE4"/>
<feature type="domain" description="AB hydrolase-1" evidence="1">
    <location>
        <begin position="101"/>
        <end position="147"/>
    </location>
</feature>
<accession>A0A3B0VUE4</accession>
<dbReference type="SUPFAM" id="SSF53474">
    <property type="entry name" value="alpha/beta-Hydrolases"/>
    <property type="match status" value="1"/>
</dbReference>
<evidence type="ECO:0000313" key="2">
    <source>
        <dbReference type="EMBL" id="VAW47265.1"/>
    </source>
</evidence>
<organism evidence="2">
    <name type="scientific">hydrothermal vent metagenome</name>
    <dbReference type="NCBI Taxonomy" id="652676"/>
    <lineage>
        <taxon>unclassified sequences</taxon>
        <taxon>metagenomes</taxon>
        <taxon>ecological metagenomes</taxon>
    </lineage>
</organism>
<dbReference type="EMBL" id="UOFC01000132">
    <property type="protein sequence ID" value="VAW47265.1"/>
    <property type="molecule type" value="Genomic_DNA"/>
</dbReference>
<name>A0A3B0VUE4_9ZZZZ</name>
<dbReference type="InterPro" id="IPR029058">
    <property type="entry name" value="AB_hydrolase_fold"/>
</dbReference>
<dbReference type="InterPro" id="IPR000073">
    <property type="entry name" value="AB_hydrolase_1"/>
</dbReference>
<gene>
    <name evidence="2" type="ORF">MNBD_GAMMA03-56</name>
</gene>
<dbReference type="Pfam" id="PF00561">
    <property type="entry name" value="Abhydrolase_1"/>
    <property type="match status" value="1"/>
</dbReference>
<sequence>MQVAEISTTNQEGKYGPLKGQCCVKPGNYIKGTYFLGGAGLNGLYIPKLIQSFHNAGIKSAIYLDREKWSAGQKMDVASGVFLGREYDPRFPMLLRVHPNSHKQFNLIGYSYGSLIAAQLAVKYARRGSIVNNLVLIGSPISENFLNIVKSIKTIKKVIVINLDKQGDPIYAGMDASELVINAYTLREQMKTSTGHFYYAEEGSVGNKRRKELADELYKLGLR</sequence>
<reference evidence="2" key="1">
    <citation type="submission" date="2018-06" db="EMBL/GenBank/DDBJ databases">
        <authorList>
            <person name="Zhirakovskaya E."/>
        </authorList>
    </citation>
    <scope>NUCLEOTIDE SEQUENCE</scope>
</reference>
<proteinExistence type="predicted"/>
<evidence type="ECO:0000259" key="1">
    <source>
        <dbReference type="Pfam" id="PF00561"/>
    </source>
</evidence>
<dbReference type="Gene3D" id="3.40.50.1820">
    <property type="entry name" value="alpha/beta hydrolase"/>
    <property type="match status" value="1"/>
</dbReference>
<protein>
    <recommendedName>
        <fullName evidence="1">AB hydrolase-1 domain-containing protein</fullName>
    </recommendedName>
</protein>